<dbReference type="Proteomes" id="UP000814128">
    <property type="component" value="Unassembled WGS sequence"/>
</dbReference>
<gene>
    <name evidence="1" type="ORF">K488DRAFT_57301</name>
</gene>
<reference evidence="1" key="2">
    <citation type="journal article" date="2022" name="New Phytol.">
        <title>Evolutionary transition to the ectomycorrhizal habit in the genomes of a hyperdiverse lineage of mushroom-forming fungi.</title>
        <authorList>
            <person name="Looney B."/>
            <person name="Miyauchi S."/>
            <person name="Morin E."/>
            <person name="Drula E."/>
            <person name="Courty P.E."/>
            <person name="Kohler A."/>
            <person name="Kuo A."/>
            <person name="LaButti K."/>
            <person name="Pangilinan J."/>
            <person name="Lipzen A."/>
            <person name="Riley R."/>
            <person name="Andreopoulos W."/>
            <person name="He G."/>
            <person name="Johnson J."/>
            <person name="Nolan M."/>
            <person name="Tritt A."/>
            <person name="Barry K.W."/>
            <person name="Grigoriev I.V."/>
            <person name="Nagy L.G."/>
            <person name="Hibbett D."/>
            <person name="Henrissat B."/>
            <person name="Matheny P.B."/>
            <person name="Labbe J."/>
            <person name="Martin F.M."/>
        </authorList>
    </citation>
    <scope>NUCLEOTIDE SEQUENCE</scope>
    <source>
        <strain evidence="1">EC-137</strain>
    </source>
</reference>
<name>A0ACB8QB97_9AGAM</name>
<protein>
    <submittedName>
        <fullName evidence="1">Peroxisomal copper amine oxidase</fullName>
    </submittedName>
</protein>
<evidence type="ECO:0000313" key="2">
    <source>
        <dbReference type="Proteomes" id="UP000814128"/>
    </source>
</evidence>
<dbReference type="EMBL" id="MU273705">
    <property type="protein sequence ID" value="KAI0029007.1"/>
    <property type="molecule type" value="Genomic_DNA"/>
</dbReference>
<comment type="caution">
    <text evidence="1">The sequence shown here is derived from an EMBL/GenBank/DDBJ whole genome shotgun (WGS) entry which is preliminary data.</text>
</comment>
<sequence length="748" mass="82597">MTADGTNSATKETTAPSTATDIQHSTKPNASFPPPTHPLDPLVPDEIVAISLAVRAYTAEHTPVKAIRFITNYLLPPPKRHVLAHLGIPLTPGAKVEEADKVPLIRRAEVDFIDVVNGDSYNTIVALDAATEKWSVETITKLPEGQQPQISPEELIACEEIVRNDPHVQALAKEVGIEPHQIFADGWSVGYDDRFPLNMRLQQALLFARFSQHDNLYAHPLDFVPVVDMLARKVVHIDFAPTYSGKDGALSVKSTAPAALDTDSLTNAARARIPPALAGQNFLPDLMREDAGKKGETFTEREAPKPLHVIQPEGVSFKMDGHVLEWQKWKMHIAFSHREGIALSTITYNDNGEVRPIFYRLSVAEMVVPYGAPEHPHPRKFAFDSGEYGMGTMANELALGCDCLGQIHYLPGTYTANDGSAVVIKNVICIHEEDAGLLWKHTDYRVGGRSMAVRSRRLVVQMICTLANYEYIWNYIFYQDGTIELEIRLTGILQVYTLAQGESVPYGVQVAPGINAQNHQHMFSLRVDPMVDGLHNSVIETDVLARPEPTGADANFAGNGFFTCHTTLRTARDGARDFDAAADRRWRIVNPSRTHPSTGAPVGFTIGVKGAATPWLPRPDGWVGRRANFAQHTVWVVRDRQDARGMGRMWPAGKFVPQAREEPKDSLLAWQRADGEDSIDGEDVLVYVTIGTTHIPRPEDWPVMPADHLRVHFKPNSFFTANPAMDVPGNMTDPKSVPAFANGDACCH</sequence>
<organism evidence="1 2">
    <name type="scientific">Vararia minispora EC-137</name>
    <dbReference type="NCBI Taxonomy" id="1314806"/>
    <lineage>
        <taxon>Eukaryota</taxon>
        <taxon>Fungi</taxon>
        <taxon>Dikarya</taxon>
        <taxon>Basidiomycota</taxon>
        <taxon>Agaricomycotina</taxon>
        <taxon>Agaricomycetes</taxon>
        <taxon>Russulales</taxon>
        <taxon>Lachnocladiaceae</taxon>
        <taxon>Vararia</taxon>
    </lineage>
</organism>
<keyword evidence="2" id="KW-1185">Reference proteome</keyword>
<reference evidence="1" key="1">
    <citation type="submission" date="2021-02" db="EMBL/GenBank/DDBJ databases">
        <authorList>
            <consortium name="DOE Joint Genome Institute"/>
            <person name="Ahrendt S."/>
            <person name="Looney B.P."/>
            <person name="Miyauchi S."/>
            <person name="Morin E."/>
            <person name="Drula E."/>
            <person name="Courty P.E."/>
            <person name="Chicoki N."/>
            <person name="Fauchery L."/>
            <person name="Kohler A."/>
            <person name="Kuo A."/>
            <person name="Labutti K."/>
            <person name="Pangilinan J."/>
            <person name="Lipzen A."/>
            <person name="Riley R."/>
            <person name="Andreopoulos W."/>
            <person name="He G."/>
            <person name="Johnson J."/>
            <person name="Barry K.W."/>
            <person name="Grigoriev I.V."/>
            <person name="Nagy L."/>
            <person name="Hibbett D."/>
            <person name="Henrissat B."/>
            <person name="Matheny P.B."/>
            <person name="Labbe J."/>
            <person name="Martin F."/>
        </authorList>
    </citation>
    <scope>NUCLEOTIDE SEQUENCE</scope>
    <source>
        <strain evidence="1">EC-137</strain>
    </source>
</reference>
<proteinExistence type="predicted"/>
<evidence type="ECO:0000313" key="1">
    <source>
        <dbReference type="EMBL" id="KAI0029007.1"/>
    </source>
</evidence>
<accession>A0ACB8QB97</accession>